<proteinExistence type="predicted"/>
<accession>A0ABR7XG36</accession>
<evidence type="ECO:0000313" key="2">
    <source>
        <dbReference type="Proteomes" id="UP000625551"/>
    </source>
</evidence>
<sequence length="73" mass="8821">MRTIYEIEKDIDKAQADFDSFIMKIGLLHYPWHDSPKTKEDKLESLVENARESERRLQEYISELTHTRKARRL</sequence>
<reference evidence="1 2" key="1">
    <citation type="submission" date="2020-09" db="EMBL/GenBank/DDBJ databases">
        <title>Genome sequencing and assembly of Pontibacter sp.</title>
        <authorList>
            <person name="Chhetri G."/>
        </authorList>
    </citation>
    <scope>NUCLEOTIDE SEQUENCE [LARGE SCALE GENOMIC DNA]</scope>
    <source>
        <strain evidence="1 2">JH31</strain>
    </source>
</reference>
<protein>
    <submittedName>
        <fullName evidence="1">Uncharacterized protein</fullName>
    </submittedName>
</protein>
<gene>
    <name evidence="1" type="ORF">H9Q13_05270</name>
</gene>
<dbReference type="EMBL" id="JACXAJ010000002">
    <property type="protein sequence ID" value="MBD1396568.1"/>
    <property type="molecule type" value="Genomic_DNA"/>
</dbReference>
<organism evidence="1 2">
    <name type="scientific">Pontibacter aquaedesilientis</name>
    <dbReference type="NCBI Taxonomy" id="2766980"/>
    <lineage>
        <taxon>Bacteria</taxon>
        <taxon>Pseudomonadati</taxon>
        <taxon>Bacteroidota</taxon>
        <taxon>Cytophagia</taxon>
        <taxon>Cytophagales</taxon>
        <taxon>Hymenobacteraceae</taxon>
        <taxon>Pontibacter</taxon>
    </lineage>
</organism>
<dbReference type="RefSeq" id="WP_191182736.1">
    <property type="nucleotide sequence ID" value="NZ_JACXAJ010000002.1"/>
</dbReference>
<keyword evidence="2" id="KW-1185">Reference proteome</keyword>
<dbReference type="Proteomes" id="UP000625551">
    <property type="component" value="Unassembled WGS sequence"/>
</dbReference>
<evidence type="ECO:0000313" key="1">
    <source>
        <dbReference type="EMBL" id="MBD1396568.1"/>
    </source>
</evidence>
<name>A0ABR7XG36_9BACT</name>
<comment type="caution">
    <text evidence="1">The sequence shown here is derived from an EMBL/GenBank/DDBJ whole genome shotgun (WGS) entry which is preliminary data.</text>
</comment>